<protein>
    <recommendedName>
        <fullName evidence="3">diguanylate cyclase</fullName>
        <ecNumber evidence="3">2.7.7.65</ecNumber>
    </recommendedName>
</protein>
<dbReference type="GO" id="GO:1902201">
    <property type="term" value="P:negative regulation of bacterial-type flagellum-dependent cell motility"/>
    <property type="evidence" value="ECO:0007669"/>
    <property type="project" value="TreeGrafter"/>
</dbReference>
<gene>
    <name evidence="9" type="ORF">GA0061071_105150</name>
</gene>
<keyword evidence="4" id="KW-0547">Nucleotide-binding</keyword>
<dbReference type="InterPro" id="IPR029787">
    <property type="entry name" value="Nucleotide_cyclase"/>
</dbReference>
<comment type="cofactor">
    <cofactor evidence="1">
        <name>Mg(2+)</name>
        <dbReference type="ChEBI" id="CHEBI:18420"/>
    </cofactor>
</comment>
<dbReference type="PROSITE" id="PS50887">
    <property type="entry name" value="GGDEF"/>
    <property type="match status" value="1"/>
</dbReference>
<comment type="catalytic activity">
    <reaction evidence="5">
        <text>2 GTP = 3',3'-c-di-GMP + 2 diphosphate</text>
        <dbReference type="Rhea" id="RHEA:24898"/>
        <dbReference type="ChEBI" id="CHEBI:33019"/>
        <dbReference type="ChEBI" id="CHEBI:37565"/>
        <dbReference type="ChEBI" id="CHEBI:58805"/>
        <dbReference type="EC" id="2.7.7.65"/>
    </reaction>
</comment>
<dbReference type="NCBIfam" id="TIGR00254">
    <property type="entry name" value="GGDEF"/>
    <property type="match status" value="1"/>
</dbReference>
<dbReference type="PANTHER" id="PTHR45138:SF9">
    <property type="entry name" value="DIGUANYLATE CYCLASE DGCM-RELATED"/>
    <property type="match status" value="1"/>
</dbReference>
<dbReference type="CDD" id="cd01949">
    <property type="entry name" value="GGDEF"/>
    <property type="match status" value="1"/>
</dbReference>
<dbReference type="RefSeq" id="WP_088237608.1">
    <property type="nucleotide sequence ID" value="NZ_FMAY01000005.1"/>
</dbReference>
<evidence type="ECO:0000259" key="7">
    <source>
        <dbReference type="PROSITE" id="PS50110"/>
    </source>
</evidence>
<name>A0A1C4BLA5_9ENTR</name>
<evidence type="ECO:0000256" key="6">
    <source>
        <dbReference type="PROSITE-ProRule" id="PRU00169"/>
    </source>
</evidence>
<dbReference type="GO" id="GO:0005886">
    <property type="term" value="C:plasma membrane"/>
    <property type="evidence" value="ECO:0007669"/>
    <property type="project" value="TreeGrafter"/>
</dbReference>
<dbReference type="InterPro" id="IPR011006">
    <property type="entry name" value="CheY-like_superfamily"/>
</dbReference>
<dbReference type="Gene3D" id="3.40.50.2300">
    <property type="match status" value="1"/>
</dbReference>
<dbReference type="SMART" id="SM00267">
    <property type="entry name" value="GGDEF"/>
    <property type="match status" value="1"/>
</dbReference>
<dbReference type="GO" id="GO:0000160">
    <property type="term" value="P:phosphorelay signal transduction system"/>
    <property type="evidence" value="ECO:0007669"/>
    <property type="project" value="InterPro"/>
</dbReference>
<keyword evidence="4" id="KW-0342">GTP-binding</keyword>
<feature type="modified residue" description="4-aspartylphosphate" evidence="6">
    <location>
        <position position="65"/>
    </location>
</feature>
<feature type="domain" description="GGDEF" evidence="8">
    <location>
        <begin position="175"/>
        <end position="312"/>
    </location>
</feature>
<dbReference type="Pfam" id="PF00990">
    <property type="entry name" value="GGDEF"/>
    <property type="match status" value="1"/>
</dbReference>
<dbReference type="Proteomes" id="UP000198975">
    <property type="component" value="Unassembled WGS sequence"/>
</dbReference>
<dbReference type="InterPro" id="IPR043128">
    <property type="entry name" value="Rev_trsase/Diguanyl_cyclase"/>
</dbReference>
<dbReference type="GO" id="GO:0043709">
    <property type="term" value="P:cell adhesion involved in single-species biofilm formation"/>
    <property type="evidence" value="ECO:0007669"/>
    <property type="project" value="TreeGrafter"/>
</dbReference>
<dbReference type="InterPro" id="IPR001789">
    <property type="entry name" value="Sig_transdc_resp-reg_receiver"/>
</dbReference>
<feature type="domain" description="Response regulatory" evidence="7">
    <location>
        <begin position="17"/>
        <end position="132"/>
    </location>
</feature>
<dbReference type="FunFam" id="3.30.70.270:FF:000001">
    <property type="entry name" value="Diguanylate cyclase domain protein"/>
    <property type="match status" value="1"/>
</dbReference>
<dbReference type="EMBL" id="FMAY01000005">
    <property type="protein sequence ID" value="SCC07686.1"/>
    <property type="molecule type" value="Genomic_DNA"/>
</dbReference>
<comment type="pathway">
    <text evidence="2">Purine metabolism; 3',5'-cyclic di-GMP biosynthesis.</text>
</comment>
<dbReference type="PANTHER" id="PTHR45138">
    <property type="entry name" value="REGULATORY COMPONENTS OF SENSORY TRANSDUCTION SYSTEM"/>
    <property type="match status" value="1"/>
</dbReference>
<evidence type="ECO:0000256" key="4">
    <source>
        <dbReference type="ARBA" id="ARBA00023134"/>
    </source>
</evidence>
<dbReference type="AlphaFoldDB" id="A0A1C4BLA5"/>
<dbReference type="SMART" id="SM00448">
    <property type="entry name" value="REC"/>
    <property type="match status" value="1"/>
</dbReference>
<accession>A0A1C4BLA5</accession>
<dbReference type="SUPFAM" id="SSF52172">
    <property type="entry name" value="CheY-like"/>
    <property type="match status" value="1"/>
</dbReference>
<evidence type="ECO:0000259" key="8">
    <source>
        <dbReference type="PROSITE" id="PS50887"/>
    </source>
</evidence>
<dbReference type="Gene3D" id="3.30.70.270">
    <property type="match status" value="1"/>
</dbReference>
<dbReference type="GO" id="GO:0005525">
    <property type="term" value="F:GTP binding"/>
    <property type="evidence" value="ECO:0007669"/>
    <property type="project" value="UniProtKB-KW"/>
</dbReference>
<proteinExistence type="predicted"/>
<evidence type="ECO:0000313" key="10">
    <source>
        <dbReference type="Proteomes" id="UP000198975"/>
    </source>
</evidence>
<evidence type="ECO:0000256" key="1">
    <source>
        <dbReference type="ARBA" id="ARBA00001946"/>
    </source>
</evidence>
<evidence type="ECO:0000256" key="5">
    <source>
        <dbReference type="ARBA" id="ARBA00034247"/>
    </source>
</evidence>
<reference evidence="10" key="1">
    <citation type="submission" date="2016-08" db="EMBL/GenBank/DDBJ databases">
        <authorList>
            <person name="Varghese N."/>
            <person name="Submissions Spin"/>
        </authorList>
    </citation>
    <scope>NUCLEOTIDE SEQUENCE [LARGE SCALE GENOMIC DNA]</scope>
    <source>
        <strain evidence="10">REICA_082</strain>
    </source>
</reference>
<dbReference type="InterPro" id="IPR000160">
    <property type="entry name" value="GGDEF_dom"/>
</dbReference>
<sequence length="315" mass="35477">MWKKMLEELNQQGIKPRVLIVDDQPINIRLLNDVFTEQFDVLMATTGEKALALAKEQQPDLILLDIIMPEMDGYEVCRRLKADPLTEFIPVIFVTAETEADVEAYGFEIGAVDFIAKPINPAVVRARAITHLTLKLYMDNMRNIAWLDGLTGLLNRRRFDELLTKNWLLCRREQRPIALLMMDVDFFKRYNDHYGHLAGDDCLRTIASTLKATLHRPADLAFRYGGEEFACLLPFTDEKGAIFCANAILEALKALELPHATSDIGPFVTLSIGIAWTIPTQAGSWTQLLHDADTALYQSKSAGRNRVSSLHTTDG</sequence>
<dbReference type="SUPFAM" id="SSF55073">
    <property type="entry name" value="Nucleotide cyclase"/>
    <property type="match status" value="1"/>
</dbReference>
<dbReference type="GO" id="GO:0052621">
    <property type="term" value="F:diguanylate cyclase activity"/>
    <property type="evidence" value="ECO:0007669"/>
    <property type="project" value="UniProtKB-EC"/>
</dbReference>
<dbReference type="Pfam" id="PF00072">
    <property type="entry name" value="Response_reg"/>
    <property type="match status" value="1"/>
</dbReference>
<dbReference type="InterPro" id="IPR050469">
    <property type="entry name" value="Diguanylate_Cyclase"/>
</dbReference>
<evidence type="ECO:0000313" key="9">
    <source>
        <dbReference type="EMBL" id="SCC07686.1"/>
    </source>
</evidence>
<dbReference type="EC" id="2.7.7.65" evidence="3"/>
<keyword evidence="6" id="KW-0597">Phosphoprotein</keyword>
<dbReference type="PROSITE" id="PS50110">
    <property type="entry name" value="RESPONSE_REGULATORY"/>
    <property type="match status" value="1"/>
</dbReference>
<evidence type="ECO:0000256" key="2">
    <source>
        <dbReference type="ARBA" id="ARBA00004665"/>
    </source>
</evidence>
<evidence type="ECO:0000256" key="3">
    <source>
        <dbReference type="ARBA" id="ARBA00012528"/>
    </source>
</evidence>
<dbReference type="OrthoDB" id="9812260at2"/>
<organism evidence="9 10">
    <name type="scientific">Kosakonia oryzendophytica</name>
    <dbReference type="NCBI Taxonomy" id="1005665"/>
    <lineage>
        <taxon>Bacteria</taxon>
        <taxon>Pseudomonadati</taxon>
        <taxon>Pseudomonadota</taxon>
        <taxon>Gammaproteobacteria</taxon>
        <taxon>Enterobacterales</taxon>
        <taxon>Enterobacteriaceae</taxon>
        <taxon>Kosakonia</taxon>
    </lineage>
</organism>
<keyword evidence="10" id="KW-1185">Reference proteome</keyword>